<dbReference type="GO" id="GO:0046872">
    <property type="term" value="F:metal ion binding"/>
    <property type="evidence" value="ECO:0007669"/>
    <property type="project" value="UniProtKB-KW"/>
</dbReference>
<protein>
    <submittedName>
        <fullName evidence="9">Cytochrome c oxidase subunit 2 protein</fullName>
        <ecNumber evidence="9">1.7.2.5</ecNumber>
    </submittedName>
</protein>
<dbReference type="RefSeq" id="WP_006915448.1">
    <property type="nucleotide sequence ID" value="NZ_AFNV02000021.1"/>
</dbReference>
<sequence length="275" mass="29384">MTKRQSRLFFLVSTACFSLVFLALTLHSHTRFGELTNADKMDAQVIAGKDVWHSNNCINCHTLLGEGAYYAPDLTKITQQRGEAYLAAFLSNPSKFYSEQRHRRIMPNPELSETEIDDVIAFLDWVSQIDNQGWPPRPILVSGATFPGTNTQKASGVASSEQAPPAAAAAGEQLFSDAATGCSGCHSIAPGVDLAGPSLAGVGERARRTVTDDGYTGSADTAAGYLRESIVAPSAHLVGGDRFSANGTSFMPTNYGTDLDADQIDALVDYLSTLK</sequence>
<dbReference type="InterPro" id="IPR051811">
    <property type="entry name" value="Cytochrome_c550/c551-like"/>
</dbReference>
<keyword evidence="2 6" id="KW-0349">Heme</keyword>
<evidence type="ECO:0000256" key="6">
    <source>
        <dbReference type="PROSITE-ProRule" id="PRU00433"/>
    </source>
</evidence>
<proteinExistence type="predicted"/>
<dbReference type="GO" id="GO:0020037">
    <property type="term" value="F:heme binding"/>
    <property type="evidence" value="ECO:0007669"/>
    <property type="project" value="InterPro"/>
</dbReference>
<evidence type="ECO:0000256" key="4">
    <source>
        <dbReference type="ARBA" id="ARBA00022982"/>
    </source>
</evidence>
<dbReference type="Gene3D" id="1.10.760.10">
    <property type="entry name" value="Cytochrome c-like domain"/>
    <property type="match status" value="2"/>
</dbReference>
<organism evidence="9 10">
    <name type="scientific">Salinisphaera shabanensis E1L3A</name>
    <dbReference type="NCBI Taxonomy" id="1033802"/>
    <lineage>
        <taxon>Bacteria</taxon>
        <taxon>Pseudomonadati</taxon>
        <taxon>Pseudomonadota</taxon>
        <taxon>Gammaproteobacteria</taxon>
        <taxon>Salinisphaerales</taxon>
        <taxon>Salinisphaeraceae</taxon>
        <taxon>Salinisphaera</taxon>
    </lineage>
</organism>
<evidence type="ECO:0000256" key="7">
    <source>
        <dbReference type="SAM" id="SignalP"/>
    </source>
</evidence>
<keyword evidence="3 6" id="KW-0479">Metal-binding</keyword>
<keyword evidence="5 6" id="KW-0408">Iron</keyword>
<dbReference type="AlphaFoldDB" id="U2FQ14"/>
<evidence type="ECO:0000256" key="1">
    <source>
        <dbReference type="ARBA" id="ARBA00022448"/>
    </source>
</evidence>
<dbReference type="InterPro" id="IPR009056">
    <property type="entry name" value="Cyt_c-like_dom"/>
</dbReference>
<dbReference type="GO" id="GO:0009055">
    <property type="term" value="F:electron transfer activity"/>
    <property type="evidence" value="ECO:0007669"/>
    <property type="project" value="InterPro"/>
</dbReference>
<dbReference type="SUPFAM" id="SSF46626">
    <property type="entry name" value="Cytochrome c"/>
    <property type="match status" value="2"/>
</dbReference>
<evidence type="ECO:0000256" key="5">
    <source>
        <dbReference type="ARBA" id="ARBA00023004"/>
    </source>
</evidence>
<dbReference type="Pfam" id="PF00034">
    <property type="entry name" value="Cytochrom_C"/>
    <property type="match status" value="2"/>
</dbReference>
<keyword evidence="10" id="KW-1185">Reference proteome</keyword>
<dbReference type="STRING" id="1033802.SSPSH_002847"/>
<feature type="domain" description="Cytochrome c" evidence="8">
    <location>
        <begin position="43"/>
        <end position="127"/>
    </location>
</feature>
<dbReference type="EMBL" id="AFNV02000021">
    <property type="protein sequence ID" value="ERJ18234.1"/>
    <property type="molecule type" value="Genomic_DNA"/>
</dbReference>
<evidence type="ECO:0000313" key="10">
    <source>
        <dbReference type="Proteomes" id="UP000006242"/>
    </source>
</evidence>
<dbReference type="OrthoDB" id="9809720at2"/>
<keyword evidence="4" id="KW-0249">Electron transport</keyword>
<feature type="chain" id="PRO_5004626369" evidence="7">
    <location>
        <begin position="24"/>
        <end position="275"/>
    </location>
</feature>
<reference evidence="9 10" key="2">
    <citation type="journal article" date="2013" name="PLoS ONE">
        <title>INDIGO - INtegrated Data Warehouse of MIcrobial GenOmes with Examples from the Red Sea Extremophiles.</title>
        <authorList>
            <person name="Alam I."/>
            <person name="Antunes A."/>
            <person name="Kamau A.A."/>
            <person name="Ba Alawi W."/>
            <person name="Kalkatawi M."/>
            <person name="Stingl U."/>
            <person name="Bajic V.B."/>
        </authorList>
    </citation>
    <scope>NUCLEOTIDE SEQUENCE [LARGE SCALE GENOMIC DNA]</scope>
    <source>
        <strain evidence="9 10">E1L3A</strain>
    </source>
</reference>
<dbReference type="GO" id="GO:0016966">
    <property type="term" value="F:nitric oxide reductase activity"/>
    <property type="evidence" value="ECO:0007669"/>
    <property type="project" value="UniProtKB-EC"/>
</dbReference>
<feature type="signal peptide" evidence="7">
    <location>
        <begin position="1"/>
        <end position="23"/>
    </location>
</feature>
<keyword evidence="1" id="KW-0813">Transport</keyword>
<dbReference type="eggNOG" id="COG2010">
    <property type="taxonomic scope" value="Bacteria"/>
</dbReference>
<dbReference type="EC" id="1.7.2.5" evidence="9"/>
<keyword evidence="7" id="KW-0732">Signal</keyword>
<keyword evidence="9" id="KW-0560">Oxidoreductase</keyword>
<evidence type="ECO:0000256" key="3">
    <source>
        <dbReference type="ARBA" id="ARBA00022723"/>
    </source>
</evidence>
<evidence type="ECO:0000256" key="2">
    <source>
        <dbReference type="ARBA" id="ARBA00022617"/>
    </source>
</evidence>
<feature type="domain" description="Cytochrome c" evidence="8">
    <location>
        <begin position="166"/>
        <end position="275"/>
    </location>
</feature>
<evidence type="ECO:0000259" key="8">
    <source>
        <dbReference type="PROSITE" id="PS51007"/>
    </source>
</evidence>
<accession>U2FQ14</accession>
<name>U2FQ14_9GAMM</name>
<dbReference type="PROSITE" id="PS51007">
    <property type="entry name" value="CYTC"/>
    <property type="match status" value="2"/>
</dbReference>
<comment type="caution">
    <text evidence="9">The sequence shown here is derived from an EMBL/GenBank/DDBJ whole genome shotgun (WGS) entry which is preliminary data.</text>
</comment>
<dbReference type="Proteomes" id="UP000006242">
    <property type="component" value="Unassembled WGS sequence"/>
</dbReference>
<dbReference type="InterPro" id="IPR036909">
    <property type="entry name" value="Cyt_c-like_dom_sf"/>
</dbReference>
<dbReference type="PANTHER" id="PTHR37823">
    <property type="entry name" value="CYTOCHROME C-553-LIKE"/>
    <property type="match status" value="1"/>
</dbReference>
<gene>
    <name evidence="9" type="primary">coxB1</name>
    <name evidence="9" type="ORF">SSPSH_002847</name>
</gene>
<evidence type="ECO:0000313" key="9">
    <source>
        <dbReference type="EMBL" id="ERJ18234.1"/>
    </source>
</evidence>
<dbReference type="PANTHER" id="PTHR37823:SF1">
    <property type="entry name" value="CYTOCHROME C-553-LIKE"/>
    <property type="match status" value="1"/>
</dbReference>
<reference evidence="9 10" key="1">
    <citation type="journal article" date="2011" name="J. Bacteriol.">
        <title>Genome sequence of Salinisphaera shabanensis, a gammaproteobacterium from the harsh, variable environment of the brine-seawater interface of the Shaban Deep in the Red Sea.</title>
        <authorList>
            <person name="Antunes A."/>
            <person name="Alam I."/>
            <person name="Bajic V.B."/>
            <person name="Stingl U."/>
        </authorList>
    </citation>
    <scope>NUCLEOTIDE SEQUENCE [LARGE SCALE GENOMIC DNA]</scope>
    <source>
        <strain evidence="9 10">E1L3A</strain>
    </source>
</reference>